<dbReference type="HOGENOM" id="CLU_485794_0_0_1"/>
<feature type="compositionally biased region" description="Basic and acidic residues" evidence="2">
    <location>
        <begin position="327"/>
        <end position="352"/>
    </location>
</feature>
<accession>Q0U4Z7</accession>
<dbReference type="InterPro" id="IPR007577">
    <property type="entry name" value="GlycoTrfase_DXD_sugar-bd_CS"/>
</dbReference>
<dbReference type="KEGG" id="pno:SNOG_13167"/>
<dbReference type="EMBL" id="CH445349">
    <property type="protein sequence ID" value="EAT79494.2"/>
    <property type="molecule type" value="Genomic_DNA"/>
</dbReference>
<dbReference type="GO" id="GO:1901135">
    <property type="term" value="P:carbohydrate derivative metabolic process"/>
    <property type="evidence" value="ECO:0007669"/>
    <property type="project" value="UniProtKB-ARBA"/>
</dbReference>
<name>Q0U4Z7_PHANO</name>
<reference evidence="4" key="1">
    <citation type="journal article" date="2007" name="Plant Cell">
        <title>Dothideomycete-plant interactions illuminated by genome sequencing and EST analysis of the wheat pathogen Stagonospora nodorum.</title>
        <authorList>
            <person name="Hane J.K."/>
            <person name="Lowe R.G."/>
            <person name="Solomon P.S."/>
            <person name="Tan K.C."/>
            <person name="Schoch C.L."/>
            <person name="Spatafora J.W."/>
            <person name="Crous P.W."/>
            <person name="Kodira C."/>
            <person name="Birren B.W."/>
            <person name="Galagan J.E."/>
            <person name="Torriani S.F."/>
            <person name="McDonald B.A."/>
            <person name="Oliver R.P."/>
        </authorList>
    </citation>
    <scope>NUCLEOTIDE SEQUENCE [LARGE SCALE GENOMIC DNA]</scope>
    <source>
        <strain evidence="4">SN15 / ATCC MYA-4574 / FGSC 10173</strain>
    </source>
</reference>
<dbReference type="RefSeq" id="XP_001803379.1">
    <property type="nucleotide sequence ID" value="XM_001803327.1"/>
</dbReference>
<dbReference type="SUPFAM" id="SSF53448">
    <property type="entry name" value="Nucleotide-diphospho-sugar transferases"/>
    <property type="match status" value="1"/>
</dbReference>
<dbReference type="eggNOG" id="ENOG502RH41">
    <property type="taxonomic scope" value="Eukaryota"/>
</dbReference>
<evidence type="ECO:0000313" key="4">
    <source>
        <dbReference type="Proteomes" id="UP000001055"/>
    </source>
</evidence>
<dbReference type="Proteomes" id="UP000001055">
    <property type="component" value="Unassembled WGS sequence"/>
</dbReference>
<dbReference type="VEuPathDB" id="FungiDB:JI435_131670"/>
<evidence type="ECO:0000313" key="3">
    <source>
        <dbReference type="EMBL" id="EAT79494.2"/>
    </source>
</evidence>
<dbReference type="GeneID" id="5980294"/>
<proteinExistence type="inferred from homology"/>
<evidence type="ECO:0000256" key="1">
    <source>
        <dbReference type="ARBA" id="ARBA00009003"/>
    </source>
</evidence>
<protein>
    <submittedName>
        <fullName evidence="3">Uncharacterized protein</fullName>
    </submittedName>
</protein>
<comment type="similarity">
    <text evidence="1">Belongs to the glycosyltransferase 32 family.</text>
</comment>
<dbReference type="AlphaFoldDB" id="Q0U4Z7"/>
<feature type="region of interest" description="Disordered" evidence="2">
    <location>
        <begin position="327"/>
        <end position="358"/>
    </location>
</feature>
<dbReference type="InterPro" id="IPR029044">
    <property type="entry name" value="Nucleotide-diphossugar_trans"/>
</dbReference>
<dbReference type="InParanoid" id="Q0U4Z7"/>
<gene>
    <name evidence="3" type="ORF">SNOG_13167</name>
</gene>
<dbReference type="Pfam" id="PF04488">
    <property type="entry name" value="Gly_transf_sug"/>
    <property type="match status" value="1"/>
</dbReference>
<evidence type="ECO:0000256" key="2">
    <source>
        <dbReference type="SAM" id="MobiDB-lite"/>
    </source>
</evidence>
<dbReference type="Gene3D" id="3.90.550.20">
    <property type="match status" value="1"/>
</dbReference>
<sequence>MQTKRTRHRQAMFQSRTPLQRMATKLAPALVPSSLTTYTGPVPRHGESRSSSRATCTHKTWPARASGYGLTATATPTLLKTCSTRTLYSLVSCTWSSAVTSLLCLGSSPVASQCPRTWTRRLALDTGASLVPPMHLERRLWPITSSRTRKASSGLVLTPKQMTFLPVAVSDAVRFIVLHIYGGAYFDMDVLMLRDMRPLLLPKDHAFAERWGAHPHPGEYNTAIMSLSANSSLSSYLLFGGIRMGVNFHPRVLGRMAWKDGRDQEFKMFETAAFDPIWTEFNWDREGRCTVPCLRDYGAVFKGRVGAIKDEWESYSGPQLETIDLKEPQRKELKARAHDEDEPAKHTDKNPHDSFQASLDEETQLRNEGVISDYILDEDKFPPNNRTLSNFFRGSWTYHIHNQVSLESRSPSHVFPRFPTPQKPPALALNGACGVRPAPLLPNQNVSITLTPLAVAQASRTLIVSSCSLRLSPPPFAAVSAQTPVAEKVAVSQGMLDPSELRSSSPQGRATFRGVTICLAPGTPHIIRRDTCRCSHGPLCGGGGVFILSFFQNRNREQVYM</sequence>
<feature type="region of interest" description="Disordered" evidence="2">
    <location>
        <begin position="36"/>
        <end position="55"/>
    </location>
</feature>
<organism evidence="3 4">
    <name type="scientific">Phaeosphaeria nodorum (strain SN15 / ATCC MYA-4574 / FGSC 10173)</name>
    <name type="common">Glume blotch fungus</name>
    <name type="synonym">Parastagonospora nodorum</name>
    <dbReference type="NCBI Taxonomy" id="321614"/>
    <lineage>
        <taxon>Eukaryota</taxon>
        <taxon>Fungi</taxon>
        <taxon>Dikarya</taxon>
        <taxon>Ascomycota</taxon>
        <taxon>Pezizomycotina</taxon>
        <taxon>Dothideomycetes</taxon>
        <taxon>Pleosporomycetidae</taxon>
        <taxon>Pleosporales</taxon>
        <taxon>Pleosporineae</taxon>
        <taxon>Phaeosphaeriaceae</taxon>
        <taxon>Parastagonospora</taxon>
    </lineage>
</organism>